<dbReference type="RefSeq" id="XP_049123763.1">
    <property type="nucleotide sequence ID" value="XM_049267806.1"/>
</dbReference>
<comment type="caution">
    <text evidence="1">The sequence shown here is derived from an EMBL/GenBank/DDBJ whole genome shotgun (WGS) entry which is preliminary data.</text>
</comment>
<dbReference type="Proteomes" id="UP001055115">
    <property type="component" value="Unassembled WGS sequence"/>
</dbReference>
<gene>
    <name evidence="1" type="ORF">ColSpa_01594</name>
</gene>
<dbReference type="EMBL" id="BQXU01000003">
    <property type="protein sequence ID" value="GKT41413.1"/>
    <property type="molecule type" value="Genomic_DNA"/>
</dbReference>
<reference evidence="1 2" key="1">
    <citation type="submission" date="2022-03" db="EMBL/GenBank/DDBJ databases">
        <title>Genome data of Colletotrichum spp.</title>
        <authorList>
            <person name="Utami Y.D."/>
            <person name="Hiruma K."/>
        </authorList>
    </citation>
    <scope>NUCLEOTIDE SEQUENCE [LARGE SCALE GENOMIC DNA]</scope>
    <source>
        <strain evidence="1 2">MAFF 239500</strain>
    </source>
</reference>
<proteinExistence type="predicted"/>
<organism evidence="1 2">
    <name type="scientific">Colletotrichum spaethianum</name>
    <dbReference type="NCBI Taxonomy" id="700344"/>
    <lineage>
        <taxon>Eukaryota</taxon>
        <taxon>Fungi</taxon>
        <taxon>Dikarya</taxon>
        <taxon>Ascomycota</taxon>
        <taxon>Pezizomycotina</taxon>
        <taxon>Sordariomycetes</taxon>
        <taxon>Hypocreomycetidae</taxon>
        <taxon>Glomerellales</taxon>
        <taxon>Glomerellaceae</taxon>
        <taxon>Colletotrichum</taxon>
        <taxon>Colletotrichum spaethianum species complex</taxon>
    </lineage>
</organism>
<evidence type="ECO:0000313" key="1">
    <source>
        <dbReference type="EMBL" id="GKT41413.1"/>
    </source>
</evidence>
<dbReference type="AlphaFoldDB" id="A0AA37L3S1"/>
<sequence length="63" mass="6447">MVEIPGSELMVSEGNGHVGLVVDKAIGSVSCAGIRGSGAAISVDAAIIESFWLKEMQGETRGE</sequence>
<protein>
    <submittedName>
        <fullName evidence="1">Uncharacterized protein</fullName>
    </submittedName>
</protein>
<evidence type="ECO:0000313" key="2">
    <source>
        <dbReference type="Proteomes" id="UP001055115"/>
    </source>
</evidence>
<dbReference type="GeneID" id="73322396"/>
<accession>A0AA37L3S1</accession>
<name>A0AA37L3S1_9PEZI</name>
<keyword evidence="2" id="KW-1185">Reference proteome</keyword>